<dbReference type="eggNOG" id="COG0145">
    <property type="taxonomic scope" value="Bacteria"/>
</dbReference>
<name>Q24X62_DESHY</name>
<evidence type="ECO:0008006" key="5">
    <source>
        <dbReference type="Google" id="ProtNLM"/>
    </source>
</evidence>
<dbReference type="KEGG" id="dsy:DSY1591"/>
<feature type="domain" description="Hydantoinase/oxoprolinase N-terminal" evidence="2">
    <location>
        <begin position="10"/>
        <end position="163"/>
    </location>
</feature>
<evidence type="ECO:0000259" key="2">
    <source>
        <dbReference type="Pfam" id="PF05378"/>
    </source>
</evidence>
<dbReference type="InterPro" id="IPR008040">
    <property type="entry name" value="Hydant_A_N"/>
</dbReference>
<keyword evidence="4" id="KW-1185">Reference proteome</keyword>
<dbReference type="GO" id="GO:0005829">
    <property type="term" value="C:cytosol"/>
    <property type="evidence" value="ECO:0007669"/>
    <property type="project" value="TreeGrafter"/>
</dbReference>
<protein>
    <recommendedName>
        <fullName evidence="5">Hydantoinase/oxoprolinase</fullName>
    </recommendedName>
</protein>
<dbReference type="AlphaFoldDB" id="Q24X62"/>
<proteinExistence type="predicted"/>
<evidence type="ECO:0000259" key="1">
    <source>
        <dbReference type="Pfam" id="PF01968"/>
    </source>
</evidence>
<sequence>MRRVIMSYQVGIDVGGTFTDGVLIHKNNLIKKTKVPTQHDNLLDTLLHALEHLDVFKQPVEQITVSTTLVTNAILENKLPPIELFLFPGSGMRLDALPWPVPYHAFMGEIDYRGREVSPPDELEWRRLCNQLDFEAVPQAAIVSKFSHRNRVLEDALAQFLSKKYPQLDIALGCEWGHANFYRRSLTTYLNTASKNLYKTFASQLHQAVAKNGSKAGITVLKADGGILPIDQLRPVESINSGPAASVIGALAQTDPQQSFVVVDIGGTTTDIGLILSGEPLLSAQGARIGPFLTLIPTLATRSIPVGGDSAVLPAPDVPEGFTLAPYRQGPAYCLGGEYPTPTDAMRYLKRVEHGDYARAEEGLASLLPAEGRNPHALQGLALKILEKFAEEVANAFSLLHKEWQEEPAYKVWEVLHPHSAKDFYIWVSGGSARGIAPSLEDKVHLPVRFTQHADVSNAIGAALARPTLSCTLHLDTTIRSYRIEEFGEQKEWLGSKRPHKEVQEFLQEIARERARTIGLNLHELEFKTQPFDFFPVVKGYATVGQIIRGSVVVPPGVVGRLEV</sequence>
<dbReference type="EMBL" id="AP008230">
    <property type="protein sequence ID" value="BAE83380.1"/>
    <property type="molecule type" value="Genomic_DNA"/>
</dbReference>
<evidence type="ECO:0000313" key="3">
    <source>
        <dbReference type="EMBL" id="BAE83380.1"/>
    </source>
</evidence>
<accession>Q24X62</accession>
<dbReference type="InterPro" id="IPR045079">
    <property type="entry name" value="Oxoprolinase-like"/>
</dbReference>
<gene>
    <name evidence="3" type="ordered locus">DSY1591</name>
</gene>
<dbReference type="PANTHER" id="PTHR11365:SF2">
    <property type="entry name" value="5-OXOPROLINASE"/>
    <property type="match status" value="1"/>
</dbReference>
<reference evidence="3 4" key="1">
    <citation type="journal article" date="2006" name="J. Bacteriol.">
        <title>Complete genome sequence of the dehalorespiring bacterium Desulfitobacterium hafniense Y51 and comparison with Dehalococcoides ethenogenes 195.</title>
        <authorList>
            <person name="Nonaka H."/>
            <person name="Keresztes G."/>
            <person name="Shinoda Y."/>
            <person name="Ikenaga Y."/>
            <person name="Abe M."/>
            <person name="Naito K."/>
            <person name="Inatomi K."/>
            <person name="Furukawa K."/>
            <person name="Inui M."/>
            <person name="Yukawa H."/>
        </authorList>
    </citation>
    <scope>NUCLEOTIDE SEQUENCE [LARGE SCALE GENOMIC DNA]</scope>
    <source>
        <strain evidence="3 4">Y51</strain>
    </source>
</reference>
<dbReference type="InterPro" id="IPR002821">
    <property type="entry name" value="Hydantoinase_A"/>
</dbReference>
<evidence type="ECO:0000313" key="4">
    <source>
        <dbReference type="Proteomes" id="UP000001946"/>
    </source>
</evidence>
<dbReference type="InterPro" id="IPR043129">
    <property type="entry name" value="ATPase_NBD"/>
</dbReference>
<dbReference type="STRING" id="138119.DSY1591"/>
<feature type="domain" description="Hydantoinase A/oxoprolinase" evidence="1">
    <location>
        <begin position="184"/>
        <end position="467"/>
    </location>
</feature>
<dbReference type="GO" id="GO:0017168">
    <property type="term" value="F:5-oxoprolinase (ATP-hydrolyzing) activity"/>
    <property type="evidence" value="ECO:0007669"/>
    <property type="project" value="TreeGrafter"/>
</dbReference>
<dbReference type="SUPFAM" id="SSF53067">
    <property type="entry name" value="Actin-like ATPase domain"/>
    <property type="match status" value="1"/>
</dbReference>
<dbReference type="HOGENOM" id="CLU_014140_2_0_9"/>
<dbReference type="PANTHER" id="PTHR11365">
    <property type="entry name" value="5-OXOPROLINASE RELATED"/>
    <property type="match status" value="1"/>
</dbReference>
<dbReference type="Proteomes" id="UP000001946">
    <property type="component" value="Chromosome"/>
</dbReference>
<dbReference type="GO" id="GO:0006749">
    <property type="term" value="P:glutathione metabolic process"/>
    <property type="evidence" value="ECO:0007669"/>
    <property type="project" value="TreeGrafter"/>
</dbReference>
<dbReference type="Pfam" id="PF05378">
    <property type="entry name" value="Hydant_A_N"/>
    <property type="match status" value="1"/>
</dbReference>
<organism evidence="3 4">
    <name type="scientific">Desulfitobacterium hafniense (strain Y51)</name>
    <dbReference type="NCBI Taxonomy" id="138119"/>
    <lineage>
        <taxon>Bacteria</taxon>
        <taxon>Bacillati</taxon>
        <taxon>Bacillota</taxon>
        <taxon>Clostridia</taxon>
        <taxon>Eubacteriales</taxon>
        <taxon>Desulfitobacteriaceae</taxon>
        <taxon>Desulfitobacterium</taxon>
    </lineage>
</organism>
<dbReference type="Pfam" id="PF01968">
    <property type="entry name" value="Hydantoinase_A"/>
    <property type="match status" value="1"/>
</dbReference>